<dbReference type="AlphaFoldDB" id="A0A5K8AA45"/>
<feature type="domain" description="eCIS core" evidence="1">
    <location>
        <begin position="76"/>
        <end position="153"/>
    </location>
</feature>
<keyword evidence="3" id="KW-1185">Reference proteome</keyword>
<evidence type="ECO:0000313" key="2">
    <source>
        <dbReference type="EMBL" id="BBO89455.1"/>
    </source>
</evidence>
<reference evidence="2 3" key="1">
    <citation type="submission" date="2019-11" db="EMBL/GenBank/DDBJ databases">
        <title>Comparative genomics of hydrocarbon-degrading Desulfosarcina strains.</title>
        <authorList>
            <person name="Watanabe M."/>
            <person name="Kojima H."/>
            <person name="Fukui M."/>
        </authorList>
    </citation>
    <scope>NUCLEOTIDE SEQUENCE [LARGE SCALE GENOMIC DNA]</scope>
    <source>
        <strain evidence="3">oXyS1</strain>
    </source>
</reference>
<accession>A0A5K8AA45</accession>
<dbReference type="RefSeq" id="WP_155310652.1">
    <property type="nucleotide sequence ID" value="NZ_AP021879.1"/>
</dbReference>
<dbReference type="Gene3D" id="2.30.30.40">
    <property type="entry name" value="SH3 Domains"/>
    <property type="match status" value="1"/>
</dbReference>
<sequence length="540" mass="57232">MRTFAWKHKKTAHGYRKAVFPPYRPWSGNQRTATVGSILRSTGIQAKRKAGAPGEPYELDADRATGIEAIKAGGRPLDPVSRTFFESRLGRDLGQVRLHMDPAASEIAESIQARAFTIGNHIVIGRGGCPPHTPTGQRLLGHELTHVIQQREDRISIGGVSTKQRAAESSHDAGRQQVIRRDLIDDIREGAEAIGTARLRALANKPTGSGGWTGADASCHANFCRPFADVNEALRDLVWAGPLILAGIATKVNPRVVPLWATYMTGGAAVEDLSGRFGADFSSSPTTQATTRFLIDALRRLVERDHATLMGGASRVTLDVSSHLIDARRAINASGGPDEMNFNYPTDIAGNIAGGIGSDQSAHPFGARPSPVDDSRAAVITATLVRDPSGTITVTPSIRYRVTDTIDLCPGNCGTSREQVATVPLSRFEATNLVGDVPFTIDFDAPAAELASFTVTPAPAVAPPPATVHGVVTASALRYRAAPDTSSAVLGLYPRGTDLTLLCQTRGTSVLGVDTWYRTADGFVSGRYVSLTGAGTLAAC</sequence>
<dbReference type="EMBL" id="AP021879">
    <property type="protein sequence ID" value="BBO89455.1"/>
    <property type="molecule type" value="Genomic_DNA"/>
</dbReference>
<name>A0A5K8AA45_9BACT</name>
<dbReference type="Proteomes" id="UP000422108">
    <property type="component" value="Chromosome"/>
</dbReference>
<organism evidence="2 3">
    <name type="scientific">Desulfosarcina ovata subsp. ovata</name>
    <dbReference type="NCBI Taxonomy" id="2752305"/>
    <lineage>
        <taxon>Bacteria</taxon>
        <taxon>Pseudomonadati</taxon>
        <taxon>Thermodesulfobacteriota</taxon>
        <taxon>Desulfobacteria</taxon>
        <taxon>Desulfobacterales</taxon>
        <taxon>Desulfosarcinaceae</taxon>
        <taxon>Desulfosarcina</taxon>
    </lineage>
</organism>
<proteinExistence type="predicted"/>
<protein>
    <recommendedName>
        <fullName evidence="1">eCIS core domain-containing protein</fullName>
    </recommendedName>
</protein>
<evidence type="ECO:0000259" key="1">
    <source>
        <dbReference type="Pfam" id="PF13699"/>
    </source>
</evidence>
<evidence type="ECO:0000313" key="3">
    <source>
        <dbReference type="Proteomes" id="UP000422108"/>
    </source>
</evidence>
<dbReference type="InterPro" id="IPR025295">
    <property type="entry name" value="eCIS_core_dom"/>
</dbReference>
<dbReference type="Pfam" id="PF13699">
    <property type="entry name" value="eCIS_core"/>
    <property type="match status" value="1"/>
</dbReference>
<gene>
    <name evidence="2" type="ORF">DSCOOX_26350</name>
</gene>